<reference evidence="2" key="1">
    <citation type="journal article" date="2017" name="Nat. Ecol. Evol.">
        <title>Genome expansion and lineage-specific genetic innovations in the forest pathogenic fungi Armillaria.</title>
        <authorList>
            <person name="Sipos G."/>
            <person name="Prasanna A.N."/>
            <person name="Walter M.C."/>
            <person name="O'Connor E."/>
            <person name="Balint B."/>
            <person name="Krizsan K."/>
            <person name="Kiss B."/>
            <person name="Hess J."/>
            <person name="Varga T."/>
            <person name="Slot J."/>
            <person name="Riley R."/>
            <person name="Boka B."/>
            <person name="Rigling D."/>
            <person name="Barry K."/>
            <person name="Lee J."/>
            <person name="Mihaltcheva S."/>
            <person name="LaButti K."/>
            <person name="Lipzen A."/>
            <person name="Waldron R."/>
            <person name="Moloney N.M."/>
            <person name="Sperisen C."/>
            <person name="Kredics L."/>
            <person name="Vagvoelgyi C."/>
            <person name="Patrignani A."/>
            <person name="Fitzpatrick D."/>
            <person name="Nagy I."/>
            <person name="Doyle S."/>
            <person name="Anderson J.B."/>
            <person name="Grigoriev I.V."/>
            <person name="Gueldener U."/>
            <person name="Muensterkoetter M."/>
            <person name="Nagy L.G."/>
        </authorList>
    </citation>
    <scope>NUCLEOTIDE SEQUENCE [LARGE SCALE GENOMIC DNA]</scope>
    <source>
        <strain evidence="2">Ar21-2</strain>
    </source>
</reference>
<sequence>MERMMKKWSASAHAFFHPTPAIEYCHCHKCHVFSCAAKGCNQSIAHYLDTTDKESTGNMHKHICSCWGSNVLDMADNIENLENARKIVKAHHNNGTITSMFQCLKGKDCMLGFQKPAPVQSHEGPWLQLLDEDGLANVLSPHPTTVSRDVKTVFAKTRQCIAKLLQEYDGELNFATDAWTSPNHQAFIVFTLHFIHDGQPV</sequence>
<organism evidence="1 2">
    <name type="scientific">Armillaria gallica</name>
    <name type="common">Bulbous honey fungus</name>
    <name type="synonym">Armillaria bulbosa</name>
    <dbReference type="NCBI Taxonomy" id="47427"/>
    <lineage>
        <taxon>Eukaryota</taxon>
        <taxon>Fungi</taxon>
        <taxon>Dikarya</taxon>
        <taxon>Basidiomycota</taxon>
        <taxon>Agaricomycotina</taxon>
        <taxon>Agaricomycetes</taxon>
        <taxon>Agaricomycetidae</taxon>
        <taxon>Agaricales</taxon>
        <taxon>Marasmiineae</taxon>
        <taxon>Physalacriaceae</taxon>
        <taxon>Armillaria</taxon>
    </lineage>
</organism>
<protein>
    <submittedName>
        <fullName evidence="1">Uncharacterized protein</fullName>
    </submittedName>
</protein>
<keyword evidence="2" id="KW-1185">Reference proteome</keyword>
<dbReference type="OrthoDB" id="2677917at2759"/>
<evidence type="ECO:0000313" key="2">
    <source>
        <dbReference type="Proteomes" id="UP000217790"/>
    </source>
</evidence>
<dbReference type="EMBL" id="KZ293692">
    <property type="protein sequence ID" value="PBK85235.1"/>
    <property type="molecule type" value="Genomic_DNA"/>
</dbReference>
<dbReference type="Proteomes" id="UP000217790">
    <property type="component" value="Unassembled WGS sequence"/>
</dbReference>
<evidence type="ECO:0000313" key="1">
    <source>
        <dbReference type="EMBL" id="PBK85235.1"/>
    </source>
</evidence>
<accession>A0A2H3CQB2</accession>
<gene>
    <name evidence="1" type="ORF">ARMGADRAFT_1048098</name>
</gene>
<name>A0A2H3CQB2_ARMGA</name>
<dbReference type="AlphaFoldDB" id="A0A2H3CQB2"/>
<dbReference type="OMA" id="FICGATH"/>
<dbReference type="InParanoid" id="A0A2H3CQB2"/>
<proteinExistence type="predicted"/>